<name>A0AAU6WNX4_9FLAO</name>
<dbReference type="EMBL" id="CP154834">
    <property type="protein sequence ID" value="XAO74096.1"/>
    <property type="molecule type" value="Genomic_DNA"/>
</dbReference>
<dbReference type="AlphaFoldDB" id="A0AAU6WNX4"/>
<dbReference type="RefSeq" id="WP_345766367.1">
    <property type="nucleotide sequence ID" value="NZ_CP154834.1"/>
</dbReference>
<organism evidence="3 4">
    <name type="scientific">Chryseobacterium endophyticum</name>
    <dbReference type="NCBI Taxonomy" id="1854762"/>
    <lineage>
        <taxon>Bacteria</taxon>
        <taxon>Pseudomonadati</taxon>
        <taxon>Bacteroidota</taxon>
        <taxon>Flavobacteriia</taxon>
        <taxon>Flavobacteriales</taxon>
        <taxon>Weeksellaceae</taxon>
        <taxon>Chryseobacterium group</taxon>
        <taxon>Chryseobacterium</taxon>
    </lineage>
</organism>
<evidence type="ECO:0000256" key="1">
    <source>
        <dbReference type="SAM" id="MobiDB-lite"/>
    </source>
</evidence>
<feature type="compositionally biased region" description="Low complexity" evidence="1">
    <location>
        <begin position="83"/>
        <end position="97"/>
    </location>
</feature>
<gene>
    <name evidence="3" type="ORF">AAFP95_20920</name>
</gene>
<keyword evidence="4" id="KW-1185">Reference proteome</keyword>
<accession>A0AAU6WNX4</accession>
<proteinExistence type="predicted"/>
<evidence type="ECO:0000313" key="4">
    <source>
        <dbReference type="Proteomes" id="UP001463665"/>
    </source>
</evidence>
<sequence>MKVLALLITISFASILSAQQVEGLKTEKTASASILERKLPEKSADSIAKKNLSNILQLNATSSSIFGTASPYSSEIQTNVNRLNSNMNTSNNNVFNRIQSQGQGIQFNKRK</sequence>
<dbReference type="Proteomes" id="UP001463665">
    <property type="component" value="Chromosome"/>
</dbReference>
<evidence type="ECO:0000313" key="3">
    <source>
        <dbReference type="EMBL" id="XAO74096.1"/>
    </source>
</evidence>
<feature type="signal peptide" evidence="2">
    <location>
        <begin position="1"/>
        <end position="18"/>
    </location>
</feature>
<reference evidence="3 4" key="1">
    <citation type="submission" date="2024-04" db="EMBL/GenBank/DDBJ databases">
        <title>Genome sequencing and assembly of rice foliar adapted Chryseobacterium endophyticum OsEnb-ALM-A6.</title>
        <authorList>
            <person name="Kumar S."/>
            <person name="Javed M."/>
            <person name="Chouhan V."/>
            <person name="Charishma K."/>
            <person name="Patel A."/>
            <person name="Kumar M."/>
            <person name="Sahu K.P."/>
            <person name="Kumar A."/>
        </authorList>
    </citation>
    <scope>NUCLEOTIDE SEQUENCE [LARGE SCALE GENOMIC DNA]</scope>
    <source>
        <strain evidence="3 4">OsEnb-ALM-A6</strain>
    </source>
</reference>
<keyword evidence="2" id="KW-0732">Signal</keyword>
<evidence type="ECO:0000256" key="2">
    <source>
        <dbReference type="SAM" id="SignalP"/>
    </source>
</evidence>
<feature type="region of interest" description="Disordered" evidence="1">
    <location>
        <begin position="83"/>
        <end position="111"/>
    </location>
</feature>
<feature type="compositionally biased region" description="Polar residues" evidence="1">
    <location>
        <begin position="98"/>
        <end position="111"/>
    </location>
</feature>
<protein>
    <submittedName>
        <fullName evidence="3">Uncharacterized protein</fullName>
    </submittedName>
</protein>
<feature type="chain" id="PRO_5043582467" evidence="2">
    <location>
        <begin position="19"/>
        <end position="111"/>
    </location>
</feature>